<protein>
    <recommendedName>
        <fullName evidence="3">Mitochondrial ribosomal protein S22</fullName>
    </recommendedName>
</protein>
<organism evidence="1 2">
    <name type="scientific">Batillaria attramentaria</name>
    <dbReference type="NCBI Taxonomy" id="370345"/>
    <lineage>
        <taxon>Eukaryota</taxon>
        <taxon>Metazoa</taxon>
        <taxon>Spiralia</taxon>
        <taxon>Lophotrochozoa</taxon>
        <taxon>Mollusca</taxon>
        <taxon>Gastropoda</taxon>
        <taxon>Caenogastropoda</taxon>
        <taxon>Sorbeoconcha</taxon>
        <taxon>Cerithioidea</taxon>
        <taxon>Batillariidae</taxon>
        <taxon>Batillaria</taxon>
    </lineage>
</organism>
<dbReference type="Pfam" id="PF10245">
    <property type="entry name" value="MRP-S22"/>
    <property type="match status" value="1"/>
</dbReference>
<evidence type="ECO:0000313" key="1">
    <source>
        <dbReference type="EMBL" id="KAK7497941.1"/>
    </source>
</evidence>
<evidence type="ECO:0008006" key="3">
    <source>
        <dbReference type="Google" id="ProtNLM"/>
    </source>
</evidence>
<accession>A0ABD0LFG6</accession>
<reference evidence="1 2" key="1">
    <citation type="journal article" date="2023" name="Sci. Data">
        <title>Genome assembly of the Korean intertidal mud-creeper Batillaria attramentaria.</title>
        <authorList>
            <person name="Patra A.K."/>
            <person name="Ho P.T."/>
            <person name="Jun S."/>
            <person name="Lee S.J."/>
            <person name="Kim Y."/>
            <person name="Won Y.J."/>
        </authorList>
    </citation>
    <scope>NUCLEOTIDE SEQUENCE [LARGE SCALE GENOMIC DNA]</scope>
    <source>
        <strain evidence="1">Wonlab-2016</strain>
    </source>
</reference>
<dbReference type="PANTHER" id="PTHR13071">
    <property type="entry name" value="MITOCHONDRIAL 28S RIBOSOMAL PROTEIN S22"/>
    <property type="match status" value="1"/>
</dbReference>
<evidence type="ECO:0000313" key="2">
    <source>
        <dbReference type="Proteomes" id="UP001519460"/>
    </source>
</evidence>
<dbReference type="Proteomes" id="UP001519460">
    <property type="component" value="Unassembled WGS sequence"/>
</dbReference>
<gene>
    <name evidence="1" type="ORF">BaRGS_00010812</name>
</gene>
<dbReference type="InterPro" id="IPR019374">
    <property type="entry name" value="Ribosomal_mS22"/>
</dbReference>
<keyword evidence="2" id="KW-1185">Reference proteome</keyword>
<name>A0ABD0LFG6_9CAEN</name>
<proteinExistence type="predicted"/>
<comment type="caution">
    <text evidence="1">The sequence shown here is derived from an EMBL/GenBank/DDBJ whole genome shotgun (WGS) entry which is preliminary data.</text>
</comment>
<dbReference type="AlphaFoldDB" id="A0ABD0LFG6"/>
<dbReference type="PANTHER" id="PTHR13071:SF4">
    <property type="entry name" value="SMALL RIBOSOMAL SUBUNIT PROTEIN MS22"/>
    <property type="match status" value="1"/>
</dbReference>
<sequence>MAAPVKMLRLALRSILYRKDLLRASQYCTASNERSQDQKDTLPVFMQDELQEQAANRIKYRLQMPPFMKVRQPVNQVLSKNPELEGLEENKYIFTDITFGVKNRQRIIVVRDPDGTLRKAEWEERDRINQIYSPIEGRQLHMPPMFQEAALERLLREEKYVYVLDRACVQFEPDSPDYIRVTHRTYEAIDSKHRYHELRSSRHFGPMTFYLVWYKKIDYLLIDMINREMLSDAQDLVKLYCIVNPDSAVAQELAKEQITDTISMFKTFCAVESAHKGQLELAIQGLEEKQRSGTSQASLRT</sequence>
<dbReference type="EMBL" id="JACVVK020000054">
    <property type="protein sequence ID" value="KAK7497941.1"/>
    <property type="molecule type" value="Genomic_DNA"/>
</dbReference>